<dbReference type="Proteomes" id="UP000222310">
    <property type="component" value="Unassembled WGS sequence"/>
</dbReference>
<name>A0A9Q5Z6I3_NOSLI</name>
<feature type="compositionally biased region" description="Pro residues" evidence="1">
    <location>
        <begin position="20"/>
        <end position="29"/>
    </location>
</feature>
<dbReference type="AlphaFoldDB" id="A0A9Q5Z6I3"/>
<comment type="caution">
    <text evidence="2">The sequence shown here is derived from an EMBL/GenBank/DDBJ whole genome shotgun (WGS) entry which is preliminary data.</text>
</comment>
<sequence>MLGGGWVKVKGKRLRDKKPFPFPPSPLPFKEPSHESELGGLLTQKCASFGLFKGEGVKDKGFKTFPLSPLKSELLVNYEVQSNRDSCTYSALLGTAFIKFGRLANDPTRHIEGCYQLPLNYYDSLKDNSTY</sequence>
<feature type="region of interest" description="Disordered" evidence="1">
    <location>
        <begin position="15"/>
        <end position="35"/>
    </location>
</feature>
<organism evidence="2 3">
    <name type="scientific">Nostoc linckia z8</name>
    <dbReference type="NCBI Taxonomy" id="1628746"/>
    <lineage>
        <taxon>Bacteria</taxon>
        <taxon>Bacillati</taxon>
        <taxon>Cyanobacteriota</taxon>
        <taxon>Cyanophyceae</taxon>
        <taxon>Nostocales</taxon>
        <taxon>Nostocaceae</taxon>
        <taxon>Nostoc</taxon>
    </lineage>
</organism>
<accession>A0A9Q5Z6I3</accession>
<gene>
    <name evidence="2" type="ORF">VF08_31100</name>
</gene>
<dbReference type="EMBL" id="LAHD01000135">
    <property type="protein sequence ID" value="PHJ95971.1"/>
    <property type="molecule type" value="Genomic_DNA"/>
</dbReference>
<protein>
    <submittedName>
        <fullName evidence="2">Uncharacterized protein</fullName>
    </submittedName>
</protein>
<reference evidence="2 3" key="1">
    <citation type="submission" date="2015-02" db="EMBL/GenBank/DDBJ databases">
        <title>Nostoc linckia genome annotation.</title>
        <authorList>
            <person name="Zhou Z."/>
        </authorList>
    </citation>
    <scope>NUCLEOTIDE SEQUENCE [LARGE SCALE GENOMIC DNA]</scope>
    <source>
        <strain evidence="3">z8</strain>
    </source>
</reference>
<evidence type="ECO:0000313" key="2">
    <source>
        <dbReference type="EMBL" id="PHJ95971.1"/>
    </source>
</evidence>
<evidence type="ECO:0000256" key="1">
    <source>
        <dbReference type="SAM" id="MobiDB-lite"/>
    </source>
</evidence>
<evidence type="ECO:0000313" key="3">
    <source>
        <dbReference type="Proteomes" id="UP000222310"/>
    </source>
</evidence>
<proteinExistence type="predicted"/>